<sequence length="91" mass="10318">MSNMFSLVLMGIGLFFWIWGVFGMFGRRSTVWKLHIIGVADTLGSILIIAGLWVQYPREWPLLLLAILSLAVWNTMLGYVMAHCSTRETAK</sequence>
<dbReference type="EMBL" id="JACADJ010000065">
    <property type="protein sequence ID" value="NWH06244.1"/>
    <property type="molecule type" value="Genomic_DNA"/>
</dbReference>
<reference evidence="2 3" key="1">
    <citation type="submission" date="2020-06" db="EMBL/GenBank/DDBJ databases">
        <title>High-quality draft genome of sulfate reducer Desulfobacter latus type strain AcrS2 isolated from marine sediment.</title>
        <authorList>
            <person name="Hoppe M."/>
            <person name="Larsen C.K."/>
            <person name="Marshall I.P.G."/>
            <person name="Schramm A."/>
            <person name="Marietou A.G."/>
        </authorList>
    </citation>
    <scope>NUCLEOTIDE SEQUENCE [LARGE SCALE GENOMIC DNA]</scope>
    <source>
        <strain evidence="2 3">AcRS2</strain>
    </source>
</reference>
<feature type="transmembrane region" description="Helical" evidence="1">
    <location>
        <begin position="62"/>
        <end position="82"/>
    </location>
</feature>
<evidence type="ECO:0000256" key="1">
    <source>
        <dbReference type="SAM" id="Phobius"/>
    </source>
</evidence>
<evidence type="ECO:0000313" key="3">
    <source>
        <dbReference type="Proteomes" id="UP000553343"/>
    </source>
</evidence>
<keyword evidence="1" id="KW-1133">Transmembrane helix</keyword>
<comment type="caution">
    <text evidence="2">The sequence shown here is derived from an EMBL/GenBank/DDBJ whole genome shotgun (WGS) entry which is preliminary data.</text>
</comment>
<gene>
    <name evidence="2" type="ORF">HXW94_14850</name>
</gene>
<keyword evidence="3" id="KW-1185">Reference proteome</keyword>
<name>A0A850SY65_9BACT</name>
<keyword evidence="1" id="KW-0812">Transmembrane</keyword>
<dbReference type="GO" id="GO:0098662">
    <property type="term" value="P:inorganic cation transmembrane transport"/>
    <property type="evidence" value="ECO:0007669"/>
    <property type="project" value="InterPro"/>
</dbReference>
<dbReference type="Proteomes" id="UP000553343">
    <property type="component" value="Unassembled WGS sequence"/>
</dbReference>
<feature type="transmembrane region" description="Helical" evidence="1">
    <location>
        <begin position="6"/>
        <end position="25"/>
    </location>
</feature>
<dbReference type="AlphaFoldDB" id="A0A850SY65"/>
<feature type="transmembrane region" description="Helical" evidence="1">
    <location>
        <begin position="37"/>
        <end position="56"/>
    </location>
</feature>
<dbReference type="InterPro" id="IPR005133">
    <property type="entry name" value="PhaG_MnhG_YufB"/>
</dbReference>
<protein>
    <submittedName>
        <fullName evidence="2">Monovalent cation/H(+) antiporter subunit G</fullName>
    </submittedName>
</protein>
<organism evidence="2 3">
    <name type="scientific">Desulfobacter latus</name>
    <dbReference type="NCBI Taxonomy" id="2292"/>
    <lineage>
        <taxon>Bacteria</taxon>
        <taxon>Pseudomonadati</taxon>
        <taxon>Thermodesulfobacteriota</taxon>
        <taxon>Desulfobacteria</taxon>
        <taxon>Desulfobacterales</taxon>
        <taxon>Desulfobacteraceae</taxon>
        <taxon>Desulfobacter</taxon>
    </lineage>
</organism>
<keyword evidence="1" id="KW-0472">Membrane</keyword>
<proteinExistence type="predicted"/>
<dbReference type="GO" id="GO:0015297">
    <property type="term" value="F:antiporter activity"/>
    <property type="evidence" value="ECO:0007669"/>
    <property type="project" value="InterPro"/>
</dbReference>
<evidence type="ECO:0000313" key="2">
    <source>
        <dbReference type="EMBL" id="NWH06244.1"/>
    </source>
</evidence>
<accession>A0A850SY65</accession>
<dbReference type="Pfam" id="PF03334">
    <property type="entry name" value="PhaG_MnhG_YufB"/>
    <property type="match status" value="1"/>
</dbReference>